<evidence type="ECO:0000313" key="4">
    <source>
        <dbReference type="Proteomes" id="UP000282957"/>
    </source>
</evidence>
<protein>
    <recommendedName>
        <fullName evidence="2">Extradiol ring-cleavage dioxygenase LigAB LigA subunit domain-containing protein</fullName>
    </recommendedName>
</protein>
<dbReference type="EMBL" id="SACL01000001">
    <property type="protein sequence ID" value="RVT98804.1"/>
    <property type="molecule type" value="Genomic_DNA"/>
</dbReference>
<sequence length="127" mass="14138">MRRRSPRAGRSPRAATGARPPMGWPMPGWRPWNARYRMYDLDAARRGWAVNRLGHRLRLPEERARLKADEAGYLATAGLAPRELAAIQARDWPGLSAMGASIYALAKLGGALGVPLPRVIQSFREPR</sequence>
<reference evidence="3 4" key="1">
    <citation type="submission" date="2019-01" db="EMBL/GenBank/DDBJ databases">
        <authorList>
            <person name="Chen W.-M."/>
        </authorList>
    </citation>
    <scope>NUCLEOTIDE SEQUENCE [LARGE SCALE GENOMIC DNA]</scope>
    <source>
        <strain evidence="3 4">CCP-6</strain>
    </source>
</reference>
<gene>
    <name evidence="3" type="ORF">EOD42_01455</name>
</gene>
<dbReference type="OrthoDB" id="7864521at2"/>
<comment type="caution">
    <text evidence="3">The sequence shown here is derived from an EMBL/GenBank/DDBJ whole genome shotgun (WGS) entry which is preliminary data.</text>
</comment>
<dbReference type="SUPFAM" id="SSF48076">
    <property type="entry name" value="LigA subunit of an aromatic-ring-opening dioxygenase LigAB"/>
    <property type="match status" value="1"/>
</dbReference>
<evidence type="ECO:0000259" key="2">
    <source>
        <dbReference type="Pfam" id="PF07746"/>
    </source>
</evidence>
<accession>A0A437MMB8</accession>
<evidence type="ECO:0000256" key="1">
    <source>
        <dbReference type="SAM" id="MobiDB-lite"/>
    </source>
</evidence>
<dbReference type="Pfam" id="PF07746">
    <property type="entry name" value="LigA"/>
    <property type="match status" value="1"/>
</dbReference>
<dbReference type="Gene3D" id="1.10.700.10">
    <property type="entry name" value="Dioxygenase LigAB, LigA subunit"/>
    <property type="match status" value="1"/>
</dbReference>
<name>A0A437MMB8_9PROT</name>
<organism evidence="3 4">
    <name type="scientific">Rhodovarius crocodyli</name>
    <dbReference type="NCBI Taxonomy" id="1979269"/>
    <lineage>
        <taxon>Bacteria</taxon>
        <taxon>Pseudomonadati</taxon>
        <taxon>Pseudomonadota</taxon>
        <taxon>Alphaproteobacteria</taxon>
        <taxon>Acetobacterales</taxon>
        <taxon>Roseomonadaceae</taxon>
        <taxon>Rhodovarius</taxon>
    </lineage>
</organism>
<dbReference type="InterPro" id="IPR036622">
    <property type="entry name" value="LigA_sf"/>
</dbReference>
<keyword evidence="4" id="KW-1185">Reference proteome</keyword>
<dbReference type="Proteomes" id="UP000282957">
    <property type="component" value="Unassembled WGS sequence"/>
</dbReference>
<feature type="region of interest" description="Disordered" evidence="1">
    <location>
        <begin position="1"/>
        <end position="22"/>
    </location>
</feature>
<feature type="compositionally biased region" description="Low complexity" evidence="1">
    <location>
        <begin position="8"/>
        <end position="22"/>
    </location>
</feature>
<feature type="domain" description="Extradiol ring-cleavage dioxygenase LigAB LigA subunit" evidence="2">
    <location>
        <begin position="51"/>
        <end position="124"/>
    </location>
</feature>
<evidence type="ECO:0000313" key="3">
    <source>
        <dbReference type="EMBL" id="RVT98804.1"/>
    </source>
</evidence>
<proteinExistence type="predicted"/>
<dbReference type="AlphaFoldDB" id="A0A437MMB8"/>
<dbReference type="InterPro" id="IPR011986">
    <property type="entry name" value="Xdiol_dOase_LigA"/>
</dbReference>